<keyword evidence="2" id="KW-0472">Membrane</keyword>
<name>A0A401UAX0_9BACT</name>
<dbReference type="EMBL" id="BHXQ01000004">
    <property type="protein sequence ID" value="GCC52056.1"/>
    <property type="molecule type" value="Genomic_DNA"/>
</dbReference>
<dbReference type="Pfam" id="PF07695">
    <property type="entry name" value="7TMR-DISM_7TM"/>
    <property type="match status" value="1"/>
</dbReference>
<keyword evidence="2" id="KW-1133">Transmembrane helix</keyword>
<dbReference type="Proteomes" id="UP000288227">
    <property type="component" value="Unassembled WGS sequence"/>
</dbReference>
<proteinExistence type="predicted"/>
<feature type="transmembrane region" description="Helical" evidence="2">
    <location>
        <begin position="287"/>
        <end position="305"/>
    </location>
</feature>
<feature type="transmembrane region" description="Helical" evidence="2">
    <location>
        <begin position="196"/>
        <end position="222"/>
    </location>
</feature>
<evidence type="ECO:0000313" key="5">
    <source>
        <dbReference type="EMBL" id="GCC52056.1"/>
    </source>
</evidence>
<gene>
    <name evidence="5" type="ORF">SanaruYs_22880</name>
</gene>
<keyword evidence="6" id="KW-1185">Reference proteome</keyword>
<keyword evidence="2" id="KW-0812">Transmembrane</keyword>
<accession>A0A401UAX0</accession>
<keyword evidence="1" id="KW-0175">Coiled coil</keyword>
<feature type="transmembrane region" description="Helical" evidence="2">
    <location>
        <begin position="167"/>
        <end position="189"/>
    </location>
</feature>
<organism evidence="5 6">
    <name type="scientific">Chryseotalea sanaruensis</name>
    <dbReference type="NCBI Taxonomy" id="2482724"/>
    <lineage>
        <taxon>Bacteria</taxon>
        <taxon>Pseudomonadati</taxon>
        <taxon>Bacteroidota</taxon>
        <taxon>Cytophagia</taxon>
        <taxon>Cytophagales</taxon>
        <taxon>Chryseotaleaceae</taxon>
        <taxon>Chryseotalea</taxon>
    </lineage>
</organism>
<protein>
    <submittedName>
        <fullName evidence="5">Chromosome segregation ATPase</fullName>
    </submittedName>
</protein>
<dbReference type="AlphaFoldDB" id="A0A401UAX0"/>
<evidence type="ECO:0000259" key="4">
    <source>
        <dbReference type="Pfam" id="PF07696"/>
    </source>
</evidence>
<feature type="transmembrane region" description="Helical" evidence="2">
    <location>
        <begin position="349"/>
        <end position="368"/>
    </location>
</feature>
<dbReference type="InterPro" id="IPR011622">
    <property type="entry name" value="7TMR_DISM_rcpt_extracell_dom2"/>
</dbReference>
<dbReference type="InterPro" id="IPR011623">
    <property type="entry name" value="7TMR_DISM_rcpt_extracell_dom1"/>
</dbReference>
<evidence type="ECO:0000313" key="6">
    <source>
        <dbReference type="Proteomes" id="UP000288227"/>
    </source>
</evidence>
<feature type="domain" description="7TM-DISM receptor extracellular" evidence="4">
    <location>
        <begin position="21"/>
        <end position="153"/>
    </location>
</feature>
<feature type="transmembrane region" description="Helical" evidence="2">
    <location>
        <begin position="228"/>
        <end position="248"/>
    </location>
</feature>
<dbReference type="Gene3D" id="2.60.40.2380">
    <property type="match status" value="1"/>
</dbReference>
<comment type="caution">
    <text evidence="5">The sequence shown here is derived from an EMBL/GenBank/DDBJ whole genome shotgun (WGS) entry which is preliminary data.</text>
</comment>
<evidence type="ECO:0000256" key="1">
    <source>
        <dbReference type="SAM" id="Coils"/>
    </source>
</evidence>
<reference evidence="5 6" key="1">
    <citation type="submission" date="2018-11" db="EMBL/GenBank/DDBJ databases">
        <title>Chryseotalea sanarue gen. nov., sp., nov., a member of the family Cytophagaceae, isolated from a brackish lake in Hamamatsu Japan.</title>
        <authorList>
            <person name="Maejima Y."/>
            <person name="Iino T."/>
            <person name="Muraguchi Y."/>
            <person name="Fukuda K."/>
            <person name="Ohkuma M."/>
            <person name="Moriuchi R."/>
            <person name="Dohra H."/>
            <person name="Kimbara K."/>
            <person name="Shintani M."/>
        </authorList>
    </citation>
    <scope>NUCLEOTIDE SEQUENCE [LARGE SCALE GENOMIC DNA]</scope>
    <source>
        <strain evidence="5 6">Ys</strain>
    </source>
</reference>
<dbReference type="Pfam" id="PF07696">
    <property type="entry name" value="7TMR-DISMED2"/>
    <property type="match status" value="1"/>
</dbReference>
<feature type="transmembrane region" description="Helical" evidence="2">
    <location>
        <begin position="317"/>
        <end position="337"/>
    </location>
</feature>
<feature type="domain" description="7TM-DISM receptor extracellular" evidence="3">
    <location>
        <begin position="166"/>
        <end position="370"/>
    </location>
</feature>
<evidence type="ECO:0000256" key="2">
    <source>
        <dbReference type="SAM" id="Phobius"/>
    </source>
</evidence>
<evidence type="ECO:0000259" key="3">
    <source>
        <dbReference type="Pfam" id="PF07695"/>
    </source>
</evidence>
<feature type="transmembrane region" description="Helical" evidence="2">
    <location>
        <begin position="260"/>
        <end position="281"/>
    </location>
</feature>
<feature type="coiled-coil region" evidence="1">
    <location>
        <begin position="382"/>
        <end position="459"/>
    </location>
</feature>
<sequence>MAQPAYTINDAVGQHIFTFHEIEYLEDPTAKLTLEDILSHHQSEFTFSTTNFNPKNVNPTSAYWHRIRIQHNASSKKLWVLEFFDQTIDKIDLYIPNGKGGYQHIEQGDQFEFTKRMLRHKNFVFPIDNNRNDAITYYFRVQSQQQADVIVVLRSADYLLEYAMDEYFFFGIFYGMILVFIFYNLLMYFAVRESHYIFYILYLIGIGLYEMSADGIGFQYLWPRAVEWNQYAPGFTLYLASSAALLFASSVLNLKKDERWLYQLLMFVFVVRTVFLALSVLVFTSWFSFRFIEIIPFSAALFAGIYRWKKGYKAARFLVIAYAFLFYGAISKVSLYFNFTWMPFGQLSHYSLSFGFVMEMLFLSFAISDKIRLLRIDKEVAQERTIEQLHENQRLKDNLNQELEMQVKIKTAHIEHQKEALEDANKLLEQQSAEIAAMNALLERDNDKLKHDVAEVKEARILSKDVDFEEFSAMYPDDASCLKFLAERKWHNHFSCRKCTHTAYSEGKSLYARRCTRCGYEESVTAYTLLQNTRLPINKAFYMIFLVYSSKGSISSHKLSELLHIRQSTCWAYSNKIKKAMKERRRISPFGHHEGWDSLLLMEEVSA</sequence>